<sequence length="74" mass="8731">MRIDTVVYFQHSLDLNSHVIRADGNKIHSHLCGYIFQYFFSAVYILINQRNQRSGLMNDNSKKCKCFFEEALIK</sequence>
<protein>
    <submittedName>
        <fullName evidence="2">Uncharacterized protein</fullName>
    </submittedName>
</protein>
<feature type="transmembrane region" description="Helical" evidence="1">
    <location>
        <begin position="27"/>
        <end position="47"/>
    </location>
</feature>
<accession>A0A379B5Z8</accession>
<keyword evidence="1" id="KW-0812">Transmembrane</keyword>
<name>A0A379B5Z8_9PAST</name>
<keyword evidence="1" id="KW-1133">Transmembrane helix</keyword>
<reference evidence="2 3" key="1">
    <citation type="submission" date="2018-06" db="EMBL/GenBank/DDBJ databases">
        <authorList>
            <consortium name="Pathogen Informatics"/>
            <person name="Doyle S."/>
        </authorList>
    </citation>
    <scope>NUCLEOTIDE SEQUENCE [LARGE SCALE GENOMIC DNA]</scope>
    <source>
        <strain evidence="2 3">NCTC10699</strain>
    </source>
</reference>
<organism evidence="2 3">
    <name type="scientific">[Pasteurella] mairii</name>
    <dbReference type="NCBI Taxonomy" id="757"/>
    <lineage>
        <taxon>Bacteria</taxon>
        <taxon>Pseudomonadati</taxon>
        <taxon>Pseudomonadota</taxon>
        <taxon>Gammaproteobacteria</taxon>
        <taxon>Pasteurellales</taxon>
        <taxon>Pasteurellaceae</taxon>
    </lineage>
</organism>
<evidence type="ECO:0000256" key="1">
    <source>
        <dbReference type="SAM" id="Phobius"/>
    </source>
</evidence>
<keyword evidence="1" id="KW-0472">Membrane</keyword>
<dbReference type="AlphaFoldDB" id="A0A379B5Z8"/>
<evidence type="ECO:0000313" key="2">
    <source>
        <dbReference type="EMBL" id="SUB33698.1"/>
    </source>
</evidence>
<evidence type="ECO:0000313" key="3">
    <source>
        <dbReference type="Proteomes" id="UP000254280"/>
    </source>
</evidence>
<dbReference type="EMBL" id="UGSS01000002">
    <property type="protein sequence ID" value="SUB33698.1"/>
    <property type="molecule type" value="Genomic_DNA"/>
</dbReference>
<gene>
    <name evidence="2" type="ORF">NCTC10699_01325</name>
</gene>
<proteinExistence type="predicted"/>
<dbReference type="Proteomes" id="UP000254280">
    <property type="component" value="Unassembled WGS sequence"/>
</dbReference>
<keyword evidence="3" id="KW-1185">Reference proteome</keyword>